<evidence type="ECO:0000256" key="1">
    <source>
        <dbReference type="ARBA" id="ARBA00022741"/>
    </source>
</evidence>
<keyword evidence="2" id="KW-0378">Hydrolase</keyword>
<dbReference type="Gene3D" id="3.40.50.300">
    <property type="entry name" value="P-loop containing nucleotide triphosphate hydrolases"/>
    <property type="match status" value="2"/>
</dbReference>
<feature type="coiled-coil region" evidence="5">
    <location>
        <begin position="571"/>
        <end position="605"/>
    </location>
</feature>
<keyword evidence="1" id="KW-0547">Nucleotide-binding</keyword>
<dbReference type="SUPFAM" id="SSF52540">
    <property type="entry name" value="P-loop containing nucleoside triphosphate hydrolases"/>
    <property type="match status" value="2"/>
</dbReference>
<dbReference type="OrthoDB" id="9977870at2759"/>
<dbReference type="Gene3D" id="1.20.120.1750">
    <property type="match status" value="1"/>
</dbReference>
<evidence type="ECO:0000256" key="2">
    <source>
        <dbReference type="ARBA" id="ARBA00022801"/>
    </source>
</evidence>
<sequence length="1730" mass="203307">MSSVEDQRNKEPVSQSIDFQHPKLKENEDEIAKKEIILSLSKASIQLKKLNLNRKAWQKYLPSLNQKIQQFKNLIEKSKNSYMSYLQKSLVDSFKNIGSIFEILKEQIDEVAAQKASKLIEIFTLYYNQLEFYFRDLEIEPQKYLPCIELETRLFMFCLQRTKDRKIKILPVYMMQNRINNINEKFEINFNTFDQFEEKECPLEKVDDNAEVFQMIVHAIEETMKEIEEIKGKIRNIKARSYRPPIITYQSFGPVYGLTYSEPDNQELKQLKRTKLFLKKEINELELQKITMKKDMENEIKRKREEKIYQNHVRICLGSSTGSGKTRCIPIQLAIRSYLEGLKMPFIFLTQPGKTHIDEMKKYYSLICKDLCDVSTSVDDVIERFKKQVQKPIICLFSPFPLLILIKKMDFCNKLFQMSRFCFDEVHTRTIYIDVLMSIVTTYMKYIGIPYHVITMSATLDEGVKKCIPYMEHIQLSDEGPLFPVERKAFFTSKKDGCYRKDVIMDAFSWVLNQFVYKKQELGHILMFDSGRAKLNNFVNKIRDTYQHDVTKNVICLQATLEKMENLRTYFDRLIQEYQKIADDIHKYEQRMIKQQNERRRKAKKKKEPFKERPFQKLNYIFVLPVVLTSSVLDNQKQLAHSTLPKILKNTIKVICATNIIESSITIDDLAAVIDSGLYKQPIYEPKQKYTKLAELSISTAQRTQREGRVGRMRPGIFAYVENGNIQTHNYPEIMTADLSSYILQLREIGIKLEELPNLPDSPSKETFDNCINMLQSLNNLNESRELTSLGRKVSRFPLISPIFATAIDHYWESNGQGVEHALFAIFVVLSIISKNIVYDFENPYVKYNYCEDSDLVTIIQLLIMVLTKNIKGEKPAVEIYGLLTSEFNVFYARLCTIHSLYSNHHILTNVEKLKQWLNGKNMFEMINDFLLCINTIDPTWLSYREMTHFSKIVLDSQPTGKYDGRFYVVYENETNEKFNVYQRFGTHLFTFHDSAYLLNIEENTQMQIKVGSIYHKLAHSPIVYKEIPCDCKHPLISFLLEQYLDDEMRANLKYLNHQHTDKSFLMVHAKSQSVFGKLLEIITLIQKTCFYIGNSILFNSRSLECCVELNYQGTEAYENNIIYWEDQSVKLFSFEGPIIQYFFSELIPKFKKFIISDKPKIRVALNGLFLKRNIISRIFDERISQNTRTSLSNNLLLVVDSEIYNYELRIMLERFGKKVYFDTLENSLDYYITRKVKGVQRDYKVPFEIPSKIVDPILYDNHLNTLKDVNNWILEIINENETLKQHLESHALICKEDRRISIQPDLYDVLYQYLENYQEKALEQNFSAITLPKIKFNEFRIQICRINTDLDVSEKWEISDSKQFLIVPNNKVQEAEELIEKYIVDDSIEAKVHSCIFMCTNPIVPKTTKYSIPVFKTNIDDIDFKPMCVECLIESLINSTSKIYNHKKKEYNERFIYDNKQKLNIIPICSSNSSNEDEITWPKVPFGVMLYALLKDSDAQLNKLAEIWLVGVLNQTIRSNAEHFTFCPDHPQNIYVLSERSEHRYIPECKICHKIQCRRCKQWHERSKSIDCEGNYIGKSCPFCHTPTIKIAGCNHISCPCGKHWCYKCEYGASTSQEIYRHMHEKHGSFGVEEEDINEVRRPIVGMQHENIFGQRAIVRNEPRMFGMRQQPQIAFGHGNVQNDNNNTVGINIERNYHANEINDHTNVINIVRNNHRPIQFQFPNRNRF</sequence>
<dbReference type="VEuPathDB" id="TrichDB:TRFO_14697"/>
<dbReference type="GeneID" id="94832674"/>
<dbReference type="InterPro" id="IPR001650">
    <property type="entry name" value="Helicase_C-like"/>
</dbReference>
<dbReference type="PANTHER" id="PTHR18934">
    <property type="entry name" value="ATP-DEPENDENT RNA HELICASE"/>
    <property type="match status" value="1"/>
</dbReference>
<feature type="domain" description="Helicase C-terminal" evidence="6">
    <location>
        <begin position="573"/>
        <end position="750"/>
    </location>
</feature>
<evidence type="ECO:0000259" key="6">
    <source>
        <dbReference type="PROSITE" id="PS51194"/>
    </source>
</evidence>
<dbReference type="Pfam" id="PF04408">
    <property type="entry name" value="WHD_HA2"/>
    <property type="match status" value="1"/>
</dbReference>
<feature type="coiled-coil region" evidence="5">
    <location>
        <begin position="268"/>
        <end position="302"/>
    </location>
</feature>
<accession>A0A1J4KYW6</accession>
<dbReference type="RefSeq" id="XP_068368038.1">
    <property type="nucleotide sequence ID" value="XM_068497970.1"/>
</dbReference>
<keyword evidence="8" id="KW-1185">Reference proteome</keyword>
<reference evidence="7" key="1">
    <citation type="submission" date="2016-10" db="EMBL/GenBank/DDBJ databases">
        <authorList>
            <person name="Benchimol M."/>
            <person name="Almeida L.G."/>
            <person name="Vasconcelos A.T."/>
            <person name="Perreira-Neves A."/>
            <person name="Rosa I.A."/>
            <person name="Tasca T."/>
            <person name="Bogo M.R."/>
            <person name="de Souza W."/>
        </authorList>
    </citation>
    <scope>NUCLEOTIDE SEQUENCE [LARGE SCALE GENOMIC DNA]</scope>
    <source>
        <strain evidence="7">K</strain>
    </source>
</reference>
<dbReference type="EMBL" id="MLAK01000303">
    <property type="protein sequence ID" value="OHT14902.1"/>
    <property type="molecule type" value="Genomic_DNA"/>
</dbReference>
<dbReference type="Pfam" id="PF26200">
    <property type="entry name" value="Rcat_RNF216"/>
    <property type="match status" value="1"/>
</dbReference>
<proteinExistence type="predicted"/>
<name>A0A1J4KYW6_9EUKA</name>
<evidence type="ECO:0000256" key="4">
    <source>
        <dbReference type="ARBA" id="ARBA00022840"/>
    </source>
</evidence>
<dbReference type="SUPFAM" id="SSF57850">
    <property type="entry name" value="RING/U-box"/>
    <property type="match status" value="1"/>
</dbReference>
<dbReference type="PROSITE" id="PS51194">
    <property type="entry name" value="HELICASE_CTER"/>
    <property type="match status" value="1"/>
</dbReference>
<dbReference type="GO" id="GO:0004386">
    <property type="term" value="F:helicase activity"/>
    <property type="evidence" value="ECO:0007669"/>
    <property type="project" value="UniProtKB-KW"/>
</dbReference>
<dbReference type="InterPro" id="IPR048333">
    <property type="entry name" value="HA2_WH"/>
</dbReference>
<dbReference type="GO" id="GO:0005524">
    <property type="term" value="F:ATP binding"/>
    <property type="evidence" value="ECO:0007669"/>
    <property type="project" value="UniProtKB-KW"/>
</dbReference>
<evidence type="ECO:0000313" key="8">
    <source>
        <dbReference type="Proteomes" id="UP000179807"/>
    </source>
</evidence>
<dbReference type="Proteomes" id="UP000179807">
    <property type="component" value="Unassembled WGS sequence"/>
</dbReference>
<keyword evidence="5" id="KW-0175">Coiled coil</keyword>
<evidence type="ECO:0000256" key="5">
    <source>
        <dbReference type="SAM" id="Coils"/>
    </source>
</evidence>
<keyword evidence="3" id="KW-0347">Helicase</keyword>
<dbReference type="PANTHER" id="PTHR18934:SF91">
    <property type="entry name" value="PRE-MRNA-SPLICING FACTOR ATP-DEPENDENT RNA HELICASE PRP16"/>
    <property type="match status" value="1"/>
</dbReference>
<organism evidence="7 8">
    <name type="scientific">Tritrichomonas foetus</name>
    <dbReference type="NCBI Taxonomy" id="1144522"/>
    <lineage>
        <taxon>Eukaryota</taxon>
        <taxon>Metamonada</taxon>
        <taxon>Parabasalia</taxon>
        <taxon>Tritrichomonadida</taxon>
        <taxon>Tritrichomonadidae</taxon>
        <taxon>Tritrichomonas</taxon>
    </lineage>
</organism>
<dbReference type="InterPro" id="IPR027417">
    <property type="entry name" value="P-loop_NTPase"/>
</dbReference>
<dbReference type="Gene3D" id="1.20.120.1080">
    <property type="match status" value="1"/>
</dbReference>
<dbReference type="GO" id="GO:0003723">
    <property type="term" value="F:RNA binding"/>
    <property type="evidence" value="ECO:0007669"/>
    <property type="project" value="TreeGrafter"/>
</dbReference>
<evidence type="ECO:0000313" key="7">
    <source>
        <dbReference type="EMBL" id="OHT14902.1"/>
    </source>
</evidence>
<protein>
    <recommendedName>
        <fullName evidence="6">Helicase C-terminal domain-containing protein</fullName>
    </recommendedName>
</protein>
<dbReference type="SMART" id="SM00490">
    <property type="entry name" value="HELICc"/>
    <property type="match status" value="1"/>
</dbReference>
<dbReference type="GO" id="GO:0016787">
    <property type="term" value="F:hydrolase activity"/>
    <property type="evidence" value="ECO:0007669"/>
    <property type="project" value="UniProtKB-KW"/>
</dbReference>
<comment type="caution">
    <text evidence="7">The sequence shown here is derived from an EMBL/GenBank/DDBJ whole genome shotgun (WGS) entry which is preliminary data.</text>
</comment>
<evidence type="ECO:0000256" key="3">
    <source>
        <dbReference type="ARBA" id="ARBA00022806"/>
    </source>
</evidence>
<keyword evidence="4" id="KW-0067">ATP-binding</keyword>
<gene>
    <name evidence="7" type="ORF">TRFO_14697</name>
</gene>